<protein>
    <submittedName>
        <fullName evidence="1">Uncharacterized protein</fullName>
    </submittedName>
</protein>
<proteinExistence type="predicted"/>
<reference evidence="2" key="1">
    <citation type="journal article" date="2019" name="Int. J. Syst. Evol. Microbiol.">
        <title>The Global Catalogue of Microorganisms (GCM) 10K type strain sequencing project: providing services to taxonomists for standard genome sequencing and annotation.</title>
        <authorList>
            <consortium name="The Broad Institute Genomics Platform"/>
            <consortium name="The Broad Institute Genome Sequencing Center for Infectious Disease"/>
            <person name="Wu L."/>
            <person name="Ma J."/>
        </authorList>
    </citation>
    <scope>NUCLEOTIDE SEQUENCE [LARGE SCALE GENOMIC DNA]</scope>
    <source>
        <strain evidence="2">KCTC 42644</strain>
    </source>
</reference>
<dbReference type="Proteomes" id="UP001595615">
    <property type="component" value="Unassembled WGS sequence"/>
</dbReference>
<name>A0ABV7XET3_9SPHN</name>
<accession>A0ABV7XET3</accession>
<dbReference type="RefSeq" id="WP_380862662.1">
    <property type="nucleotide sequence ID" value="NZ_JBHRXV010000011.1"/>
</dbReference>
<gene>
    <name evidence="1" type="ORF">ACFOMD_14620</name>
</gene>
<evidence type="ECO:0000313" key="1">
    <source>
        <dbReference type="EMBL" id="MFC3713807.1"/>
    </source>
</evidence>
<evidence type="ECO:0000313" key="2">
    <source>
        <dbReference type="Proteomes" id="UP001595615"/>
    </source>
</evidence>
<dbReference type="EMBL" id="JBHRXV010000011">
    <property type="protein sequence ID" value="MFC3713807.1"/>
    <property type="molecule type" value="Genomic_DNA"/>
</dbReference>
<comment type="caution">
    <text evidence="1">The sequence shown here is derived from an EMBL/GenBank/DDBJ whole genome shotgun (WGS) entry which is preliminary data.</text>
</comment>
<keyword evidence="2" id="KW-1185">Reference proteome</keyword>
<sequence>MAKQKRSNSSTRNAYASARRFASDNRRALGLAAAGAAGAAALLIGRHYRGRRSADAS</sequence>
<organism evidence="1 2">
    <name type="scientific">Sphingoaurantiacus capsulatus</name>
    <dbReference type="NCBI Taxonomy" id="1771310"/>
    <lineage>
        <taxon>Bacteria</taxon>
        <taxon>Pseudomonadati</taxon>
        <taxon>Pseudomonadota</taxon>
        <taxon>Alphaproteobacteria</taxon>
        <taxon>Sphingomonadales</taxon>
        <taxon>Sphingosinicellaceae</taxon>
        <taxon>Sphingoaurantiacus</taxon>
    </lineage>
</organism>